<comment type="caution">
    <text evidence="1">The sequence shown here is derived from an EMBL/GenBank/DDBJ whole genome shotgun (WGS) entry which is preliminary data.</text>
</comment>
<sequence length="203" mass="22512">MVSLTLTDLPDEIIDEIAQRTTLCELKLLLRVGNRAVYNICIPYLYRDVTVCTATTLCSFCEAVNSHPAFATRVKILRILIPSFSAAMQWEPRVTACATAIARLTALETLEVHTRRLLSHLPSDAFPHLRRFVAPFFGGLVPFLLAHARLQELAIGEQHLQCGDLRLPTIHLPELRAFYGPAMLAGVIIPSPPAERISAMDAK</sequence>
<accession>A0AAD7BKY6</accession>
<proteinExistence type="predicted"/>
<name>A0AAD7BKY6_9AGAR</name>
<keyword evidence="2" id="KW-1185">Reference proteome</keyword>
<dbReference type="Proteomes" id="UP001221142">
    <property type="component" value="Unassembled WGS sequence"/>
</dbReference>
<dbReference type="AlphaFoldDB" id="A0AAD7BKY6"/>
<protein>
    <recommendedName>
        <fullName evidence="3">F-box domain-containing protein</fullName>
    </recommendedName>
</protein>
<reference evidence="1" key="1">
    <citation type="submission" date="2023-03" db="EMBL/GenBank/DDBJ databases">
        <title>Massive genome expansion in bonnet fungi (Mycena s.s.) driven by repeated elements and novel gene families across ecological guilds.</title>
        <authorList>
            <consortium name="Lawrence Berkeley National Laboratory"/>
            <person name="Harder C.B."/>
            <person name="Miyauchi S."/>
            <person name="Viragh M."/>
            <person name="Kuo A."/>
            <person name="Thoen E."/>
            <person name="Andreopoulos B."/>
            <person name="Lu D."/>
            <person name="Skrede I."/>
            <person name="Drula E."/>
            <person name="Henrissat B."/>
            <person name="Morin E."/>
            <person name="Kohler A."/>
            <person name="Barry K."/>
            <person name="LaButti K."/>
            <person name="Morin E."/>
            <person name="Salamov A."/>
            <person name="Lipzen A."/>
            <person name="Mereny Z."/>
            <person name="Hegedus B."/>
            <person name="Baldrian P."/>
            <person name="Stursova M."/>
            <person name="Weitz H."/>
            <person name="Taylor A."/>
            <person name="Grigoriev I.V."/>
            <person name="Nagy L.G."/>
            <person name="Martin F."/>
            <person name="Kauserud H."/>
        </authorList>
    </citation>
    <scope>NUCLEOTIDE SEQUENCE</scope>
    <source>
        <strain evidence="1">9284</strain>
    </source>
</reference>
<gene>
    <name evidence="1" type="ORF">FB45DRAFT_1085926</name>
</gene>
<dbReference type="EMBL" id="JARKIF010000013">
    <property type="protein sequence ID" value="KAJ7624373.1"/>
    <property type="molecule type" value="Genomic_DNA"/>
</dbReference>
<evidence type="ECO:0000313" key="2">
    <source>
        <dbReference type="Proteomes" id="UP001221142"/>
    </source>
</evidence>
<evidence type="ECO:0000313" key="1">
    <source>
        <dbReference type="EMBL" id="KAJ7624373.1"/>
    </source>
</evidence>
<organism evidence="1 2">
    <name type="scientific">Roridomyces roridus</name>
    <dbReference type="NCBI Taxonomy" id="1738132"/>
    <lineage>
        <taxon>Eukaryota</taxon>
        <taxon>Fungi</taxon>
        <taxon>Dikarya</taxon>
        <taxon>Basidiomycota</taxon>
        <taxon>Agaricomycotina</taxon>
        <taxon>Agaricomycetes</taxon>
        <taxon>Agaricomycetidae</taxon>
        <taxon>Agaricales</taxon>
        <taxon>Marasmiineae</taxon>
        <taxon>Mycenaceae</taxon>
        <taxon>Roridomyces</taxon>
    </lineage>
</organism>
<evidence type="ECO:0008006" key="3">
    <source>
        <dbReference type="Google" id="ProtNLM"/>
    </source>
</evidence>